<dbReference type="AlphaFoldDB" id="A0A517V9Y7"/>
<keyword evidence="2" id="KW-1185">Reference proteome</keyword>
<dbReference type="Gene3D" id="2.60.120.10">
    <property type="entry name" value="Jelly Rolls"/>
    <property type="match status" value="1"/>
</dbReference>
<dbReference type="RefSeq" id="WP_145225369.1">
    <property type="nucleotide sequence ID" value="NZ_CP036343.1"/>
</dbReference>
<organism evidence="1 2">
    <name type="scientific">Gimesia algae</name>
    <dbReference type="NCBI Taxonomy" id="2527971"/>
    <lineage>
        <taxon>Bacteria</taxon>
        <taxon>Pseudomonadati</taxon>
        <taxon>Planctomycetota</taxon>
        <taxon>Planctomycetia</taxon>
        <taxon>Planctomycetales</taxon>
        <taxon>Planctomycetaceae</taxon>
        <taxon>Gimesia</taxon>
    </lineage>
</organism>
<dbReference type="Proteomes" id="UP000316855">
    <property type="component" value="Chromosome"/>
</dbReference>
<proteinExistence type="predicted"/>
<gene>
    <name evidence="1" type="ORF">Pan161_14550</name>
</gene>
<dbReference type="InterPro" id="IPR028013">
    <property type="entry name" value="DUF4437"/>
</dbReference>
<reference evidence="1 2" key="1">
    <citation type="submission" date="2019-02" db="EMBL/GenBank/DDBJ databases">
        <title>Deep-cultivation of Planctomycetes and their phenomic and genomic characterization uncovers novel biology.</title>
        <authorList>
            <person name="Wiegand S."/>
            <person name="Jogler M."/>
            <person name="Boedeker C."/>
            <person name="Pinto D."/>
            <person name="Vollmers J."/>
            <person name="Rivas-Marin E."/>
            <person name="Kohn T."/>
            <person name="Peeters S.H."/>
            <person name="Heuer A."/>
            <person name="Rast P."/>
            <person name="Oberbeckmann S."/>
            <person name="Bunk B."/>
            <person name="Jeske O."/>
            <person name="Meyerdierks A."/>
            <person name="Storesund J.E."/>
            <person name="Kallscheuer N."/>
            <person name="Luecker S."/>
            <person name="Lage O.M."/>
            <person name="Pohl T."/>
            <person name="Merkel B.J."/>
            <person name="Hornburger P."/>
            <person name="Mueller R.-W."/>
            <person name="Bruemmer F."/>
            <person name="Labrenz M."/>
            <person name="Spormann A.M."/>
            <person name="Op den Camp H."/>
            <person name="Overmann J."/>
            <person name="Amann R."/>
            <person name="Jetten M.S.M."/>
            <person name="Mascher T."/>
            <person name="Medema M.H."/>
            <person name="Devos D.P."/>
            <person name="Kaster A.-K."/>
            <person name="Ovreas L."/>
            <person name="Rohde M."/>
            <person name="Galperin M.Y."/>
            <person name="Jogler C."/>
        </authorList>
    </citation>
    <scope>NUCLEOTIDE SEQUENCE [LARGE SCALE GENOMIC DNA]</scope>
    <source>
        <strain evidence="1 2">Pan161</strain>
    </source>
</reference>
<accession>A0A517V9Y7</accession>
<evidence type="ECO:0000313" key="1">
    <source>
        <dbReference type="EMBL" id="QDT89822.1"/>
    </source>
</evidence>
<name>A0A517V9Y7_9PLAN</name>
<sequence>MRIPIPLRQVSVLSLIVVSSVVGTNKYCYAQDESSQNVEVVPASAAKWQKLNPKRGDKSPQAATLWGDRNGKEATGFLVKFIDGFSSPPHIHNVTYRGVVIEGRVHNDDPQAKPMWMPTGSFWTQPAGEAHITSARNSTVAYIEIESGPYLVMPTEETFDNGERPVNIDRSNIVWQDESSTNWIEPSPSSDKKAEIAFLWGSPHKAELHGTLVKLPGQFSGTIRGNGSTFKAVVIAGESNLHQSSGKGKVTLAAGSYLNAKGKAVLRISCDANESCTIYIRSNGKFTIASKL</sequence>
<dbReference type="Pfam" id="PF14499">
    <property type="entry name" value="DUF4437"/>
    <property type="match status" value="1"/>
</dbReference>
<dbReference type="SUPFAM" id="SSF51182">
    <property type="entry name" value="RmlC-like cupins"/>
    <property type="match status" value="1"/>
</dbReference>
<dbReference type="OrthoDB" id="291085at2"/>
<dbReference type="KEGG" id="gax:Pan161_14550"/>
<evidence type="ECO:0008006" key="3">
    <source>
        <dbReference type="Google" id="ProtNLM"/>
    </source>
</evidence>
<dbReference type="InterPro" id="IPR014710">
    <property type="entry name" value="RmlC-like_jellyroll"/>
</dbReference>
<protein>
    <recommendedName>
        <fullName evidence="3">DUF4437 domain-containing protein</fullName>
    </recommendedName>
</protein>
<dbReference type="EMBL" id="CP036343">
    <property type="protein sequence ID" value="QDT89822.1"/>
    <property type="molecule type" value="Genomic_DNA"/>
</dbReference>
<dbReference type="CDD" id="cd06989">
    <property type="entry name" value="cupin_DRT102"/>
    <property type="match status" value="1"/>
</dbReference>
<evidence type="ECO:0000313" key="2">
    <source>
        <dbReference type="Proteomes" id="UP000316855"/>
    </source>
</evidence>
<dbReference type="InterPro" id="IPR011051">
    <property type="entry name" value="RmlC_Cupin_sf"/>
</dbReference>